<keyword evidence="14" id="KW-1185">Reference proteome</keyword>
<comment type="similarity">
    <text evidence="3">Belongs to the SMC family. SMC5 subfamily.</text>
</comment>
<evidence type="ECO:0000313" key="13">
    <source>
        <dbReference type="EMBL" id="KAK7756589.1"/>
    </source>
</evidence>
<dbReference type="PANTHER" id="PTHR45916">
    <property type="entry name" value="STRUCTURAL MAINTENANCE OF CHROMOSOMES PROTEIN 5"/>
    <property type="match status" value="1"/>
</dbReference>
<evidence type="ECO:0000256" key="7">
    <source>
        <dbReference type="ARBA" id="ARBA00022840"/>
    </source>
</evidence>
<dbReference type="InterPro" id="IPR003395">
    <property type="entry name" value="RecF/RecN/SMC_N"/>
</dbReference>
<comment type="caution">
    <text evidence="13">The sequence shown here is derived from an EMBL/GenBank/DDBJ whole genome shotgun (WGS) entry which is preliminary data.</text>
</comment>
<keyword evidence="8 10" id="KW-0175">Coiled coil</keyword>
<proteinExistence type="inferred from homology"/>
<name>A0AAN9YW43_9PEZI</name>
<feature type="compositionally biased region" description="Basic residues" evidence="11">
    <location>
        <begin position="1"/>
        <end position="11"/>
    </location>
</feature>
<feature type="coiled-coil region" evidence="10">
    <location>
        <begin position="925"/>
        <end position="952"/>
    </location>
</feature>
<evidence type="ECO:0000256" key="9">
    <source>
        <dbReference type="ARBA" id="ARBA00023242"/>
    </source>
</evidence>
<feature type="coiled-coil region" evidence="10">
    <location>
        <begin position="427"/>
        <end position="475"/>
    </location>
</feature>
<dbReference type="GO" id="GO:0005634">
    <property type="term" value="C:nucleus"/>
    <property type="evidence" value="ECO:0007669"/>
    <property type="project" value="UniProtKB-SubCell"/>
</dbReference>
<keyword evidence="7" id="KW-0067">ATP-binding</keyword>
<dbReference type="GO" id="GO:0003697">
    <property type="term" value="F:single-stranded DNA binding"/>
    <property type="evidence" value="ECO:0007669"/>
    <property type="project" value="TreeGrafter"/>
</dbReference>
<feature type="region of interest" description="Disordered" evidence="11">
    <location>
        <begin position="1"/>
        <end position="56"/>
    </location>
</feature>
<evidence type="ECO:0000256" key="11">
    <source>
        <dbReference type="SAM" id="MobiDB-lite"/>
    </source>
</evidence>
<dbReference type="Proteomes" id="UP001320420">
    <property type="component" value="Unassembled WGS sequence"/>
</dbReference>
<gene>
    <name evidence="13" type="primary">SMC5</name>
    <name evidence="13" type="ORF">SLS62_001426</name>
</gene>
<keyword evidence="5" id="KW-0158">Chromosome</keyword>
<dbReference type="PANTHER" id="PTHR45916:SF1">
    <property type="entry name" value="STRUCTURAL MAINTENANCE OF CHROMOSOMES PROTEIN 5"/>
    <property type="match status" value="1"/>
</dbReference>
<evidence type="ECO:0000256" key="2">
    <source>
        <dbReference type="ARBA" id="ARBA00004286"/>
    </source>
</evidence>
<protein>
    <recommendedName>
        <fullName evidence="4">Structural maintenance of chromosomes protein 5</fullName>
    </recommendedName>
</protein>
<accession>A0AAN9YW43</accession>
<feature type="domain" description="RecF/RecN/SMC N-terminal" evidence="12">
    <location>
        <begin position="81"/>
        <end position="1076"/>
    </location>
</feature>
<feature type="compositionally biased region" description="Acidic residues" evidence="11">
    <location>
        <begin position="41"/>
        <end position="50"/>
    </location>
</feature>
<dbReference type="SUPFAM" id="SSF52540">
    <property type="entry name" value="P-loop containing nucleoside triphosphate hydrolases"/>
    <property type="match status" value="1"/>
</dbReference>
<feature type="compositionally biased region" description="Basic and acidic residues" evidence="11">
    <location>
        <begin position="21"/>
        <end position="40"/>
    </location>
</feature>
<dbReference type="GO" id="GO:0005524">
    <property type="term" value="F:ATP binding"/>
    <property type="evidence" value="ECO:0007669"/>
    <property type="project" value="UniProtKB-KW"/>
</dbReference>
<evidence type="ECO:0000256" key="8">
    <source>
        <dbReference type="ARBA" id="ARBA00023054"/>
    </source>
</evidence>
<dbReference type="GO" id="GO:0000724">
    <property type="term" value="P:double-strand break repair via homologous recombination"/>
    <property type="evidence" value="ECO:0007669"/>
    <property type="project" value="TreeGrafter"/>
</dbReference>
<evidence type="ECO:0000259" key="12">
    <source>
        <dbReference type="Pfam" id="PF02463"/>
    </source>
</evidence>
<sequence>MPSLASRRRSRARFEEDDDEHSSASDSSKRQKIKADHSMLDDEDTAGDSDEGVHSVANTNTRQPAAANGRAHGSEYQPGAIVRVAVDNFVTYEHAEFLPGPNLNMVIGPNGTGKSSLVCAICLGLGYHPKHLGRASNFGEFVKHGKDIATIEVELKKRPNEPANHIIRVRINKEDNSKRWWLNGQEASHKAVQQLTRNLRIQIDNLCQFLPQDKVAEFAGLTPIQLLHETLRAAAPEKMLNQQSTLQDLHKDYKKVKEQVETTTETLKGHENRQQGLQADVDRMKQREEIQKEIEELRKARTVIVYNTFRDKFRDAKQRKKEAEKRLKELEIACGPALQAVKEKEAYRNKIHPVVSQRKQALKNAEAASDQSLQAIEAQDEKIKHLADKREAEITSFQAKKAKIGKIKKAITDLEAKLKNKPPEFVAAEWNLKIRQHEATLRETAAEKREVEEELQQVDAQGRKLKAEIKKIDKDIVELDSVQGQKIALLKRINPDAATGLAYIQDHQEEFEKEVFGPPMISCSVKVDRYSDLVQSLLQRDDFMCFTTQSKNDHKKLSAIFYKELGLSATIRTCISDFASFRPPLPVEQARELGLDGYALDYLEGPEPVLAMLCAERRVHAAGVGLQDCTDAQFQQLMDGERITTWATGQTMYRITRRREYGAGAVSTTTRKIAPGSFWKDQAPDDGERARLQECRQVADSEFAELKKRFAELHVRLKSFTEGEDRARDEIKILKDQKSELQKAATLYETLGSKITIEKKDQEIAQKELGEARQRVLDIRFQEDQLVVERARSALKHKEHLTQIRDAYQALLEAQIRLIEAESDVKGLESQNESIKVRLQEVKAGIDTAKTELDTFRERAKVAQDDVQKAIADEMSSLERLNEVCAGKTLEDIDGDIDAKNASLEVMHRVDPQVLRQFEKRARDIQDLGRRKEELTHKLESLSGQIEELMRVWVPQVDALVARINEAFSHNFEQISCAGEVGVHKDEDFEQWAIEIKVKFRENETLQQLNQHRQSGGERAVSTIFYLMALQSMAQAPFRVVDEINQGMDPRNERMVHERMVEIACREHTSQYFLITPKLLTGLRYDPRMRVLCIASGEHVPPDGRRLDFGRLVRIQRAVRAGA</sequence>
<comment type="subcellular location">
    <subcellularLocation>
        <location evidence="2">Chromosome</location>
    </subcellularLocation>
    <subcellularLocation>
        <location evidence="1">Nucleus</location>
    </subcellularLocation>
</comment>
<keyword evidence="6" id="KW-0547">Nucleotide-binding</keyword>
<evidence type="ECO:0000256" key="5">
    <source>
        <dbReference type="ARBA" id="ARBA00022454"/>
    </source>
</evidence>
<feature type="coiled-coil region" evidence="10">
    <location>
        <begin position="811"/>
        <end position="873"/>
    </location>
</feature>
<evidence type="ECO:0000256" key="10">
    <source>
        <dbReference type="SAM" id="Coils"/>
    </source>
</evidence>
<evidence type="ECO:0000256" key="4">
    <source>
        <dbReference type="ARBA" id="ARBA00018687"/>
    </source>
</evidence>
<dbReference type="FunFam" id="3.40.50.300:FF:001301">
    <property type="entry name" value="Structural maintenance of chromosomes 5"/>
    <property type="match status" value="1"/>
</dbReference>
<dbReference type="AlphaFoldDB" id="A0AAN9YW43"/>
<evidence type="ECO:0000256" key="3">
    <source>
        <dbReference type="ARBA" id="ARBA00010171"/>
    </source>
</evidence>
<dbReference type="Gene3D" id="3.40.50.300">
    <property type="entry name" value="P-loop containing nucleotide triphosphate hydrolases"/>
    <property type="match status" value="2"/>
</dbReference>
<feature type="coiled-coil region" evidence="10">
    <location>
        <begin position="239"/>
        <end position="333"/>
    </location>
</feature>
<reference evidence="13 14" key="1">
    <citation type="submission" date="2024-02" db="EMBL/GenBank/DDBJ databases">
        <title>De novo assembly and annotation of 12 fungi associated with fruit tree decline syndrome in Ontario, Canada.</title>
        <authorList>
            <person name="Sulman M."/>
            <person name="Ellouze W."/>
            <person name="Ilyukhin E."/>
        </authorList>
    </citation>
    <scope>NUCLEOTIDE SEQUENCE [LARGE SCALE GENOMIC DNA]</scope>
    <source>
        <strain evidence="13 14">M11/M66-122</strain>
    </source>
</reference>
<dbReference type="Pfam" id="PF02463">
    <property type="entry name" value="SMC_N"/>
    <property type="match status" value="1"/>
</dbReference>
<keyword evidence="9" id="KW-0539">Nucleus</keyword>
<dbReference type="InterPro" id="IPR027417">
    <property type="entry name" value="P-loop_NTPase"/>
</dbReference>
<evidence type="ECO:0000256" key="1">
    <source>
        <dbReference type="ARBA" id="ARBA00004123"/>
    </source>
</evidence>
<evidence type="ECO:0000313" key="14">
    <source>
        <dbReference type="Proteomes" id="UP001320420"/>
    </source>
</evidence>
<dbReference type="GO" id="GO:0030915">
    <property type="term" value="C:Smc5-Smc6 complex"/>
    <property type="evidence" value="ECO:0007669"/>
    <property type="project" value="UniProtKB-ARBA"/>
</dbReference>
<dbReference type="EMBL" id="JAKJXP020000006">
    <property type="protein sequence ID" value="KAK7756589.1"/>
    <property type="molecule type" value="Genomic_DNA"/>
</dbReference>
<organism evidence="13 14">
    <name type="scientific">Diatrype stigma</name>
    <dbReference type="NCBI Taxonomy" id="117547"/>
    <lineage>
        <taxon>Eukaryota</taxon>
        <taxon>Fungi</taxon>
        <taxon>Dikarya</taxon>
        <taxon>Ascomycota</taxon>
        <taxon>Pezizomycotina</taxon>
        <taxon>Sordariomycetes</taxon>
        <taxon>Xylariomycetidae</taxon>
        <taxon>Xylariales</taxon>
        <taxon>Diatrypaceae</taxon>
        <taxon>Diatrype</taxon>
    </lineage>
</organism>
<evidence type="ECO:0000256" key="6">
    <source>
        <dbReference type="ARBA" id="ARBA00022741"/>
    </source>
</evidence>